<dbReference type="Gene3D" id="3.40.50.800">
    <property type="entry name" value="Anticodon-binding domain"/>
    <property type="match status" value="1"/>
</dbReference>
<comment type="similarity">
    <text evidence="10">Belongs to the class-II aminoacyl-tRNA synthetase family. ProS type 1 subfamily.</text>
</comment>
<sequence length="568" mass="62185">MKISRVTVPTLKEKPAEAEVTSHELLLRAGMMRSFASGIYTLLPLGARALQKIEEIVREEMNSAGALEVALPFLHPSDPWMRSGRWHAYGPEMMRLTDRQGREFCLGPTAEELMTMTVARGAPSYRELPVNLYQIQTKFRDEMRPRFGLLRGREFRMMDAYSFHTCEEDLESMYEAMRVAYLRIADRCSLEICVVEASTGLIGGKVSHEFMVVSEVGEDILVYCPGCNYGANGELERHKPAREFGGAPAPVEEAHTPGMVSISELSAFLDVTPDSVLKCVLYVVEGEALAVFVPGYRDVSEPKLARALGVDNFHVMRDDERGLYPAITPGFTGPVGLAGARALFDVEVKGACGLVTGANRVDYHLRGAEEGRDFTTAPLADVAGVVDGDLCVACGSELVIARGIEIGHIFKLGLKYSEVLDAGFTDTDGRAKPIVMGTYGIGTSRMLQTIVEQHHDEGGIKWPRAVAPMPVEIIVIETTGGAQRDAAREIEVELSRRGIETLIDDRDVSPGIKFNDADLIGLPIQLITGKKLPASGDVELKMRYTGERRDVPVGEAAVAVERALREAR</sequence>
<dbReference type="EMBL" id="PHEX01000004">
    <property type="protein sequence ID" value="PKQ28827.1"/>
    <property type="molecule type" value="Genomic_DNA"/>
</dbReference>
<evidence type="ECO:0000259" key="11">
    <source>
        <dbReference type="PROSITE" id="PS50862"/>
    </source>
</evidence>
<dbReference type="EC" id="6.1.1.15" evidence="10"/>
<dbReference type="HAMAP" id="MF_01569">
    <property type="entry name" value="Pro_tRNA_synth_type1"/>
    <property type="match status" value="1"/>
</dbReference>
<dbReference type="SUPFAM" id="SSF55826">
    <property type="entry name" value="YbaK/ProRS associated domain"/>
    <property type="match status" value="1"/>
</dbReference>
<accession>A0A2N3G7X4</accession>
<dbReference type="SUPFAM" id="SSF55681">
    <property type="entry name" value="Class II aaRS and biotin synthetases"/>
    <property type="match status" value="1"/>
</dbReference>
<dbReference type="InterPro" id="IPR002316">
    <property type="entry name" value="Pro-tRNA-ligase_IIa"/>
</dbReference>
<name>A0A2N3G7X4_9ACTN</name>
<evidence type="ECO:0000313" key="12">
    <source>
        <dbReference type="EMBL" id="PKQ28827.1"/>
    </source>
</evidence>
<evidence type="ECO:0000313" key="13">
    <source>
        <dbReference type="Proteomes" id="UP000233654"/>
    </source>
</evidence>
<comment type="caution">
    <text evidence="12">The sequence shown here is derived from an EMBL/GenBank/DDBJ whole genome shotgun (WGS) entry which is preliminary data.</text>
</comment>
<feature type="domain" description="Aminoacyl-transfer RNA synthetases class-II family profile" evidence="11">
    <location>
        <begin position="38"/>
        <end position="468"/>
    </location>
</feature>
<evidence type="ECO:0000256" key="8">
    <source>
        <dbReference type="ARBA" id="ARBA00023146"/>
    </source>
</evidence>
<dbReference type="PANTHER" id="PTHR42753">
    <property type="entry name" value="MITOCHONDRIAL RIBOSOME PROTEIN L39/PROLYL-TRNA LIGASE FAMILY MEMBER"/>
    <property type="match status" value="1"/>
</dbReference>
<comment type="function">
    <text evidence="10">Catalyzes the attachment of proline to tRNA(Pro) in a two-step reaction: proline is first activated by ATP to form Pro-AMP and then transferred to the acceptor end of tRNA(Pro). As ProRS can inadvertently accommodate and process non-cognate amino acids such as alanine and cysteine, to avoid such errors it has two additional distinct editing activities against alanine. One activity is designated as 'pretransfer' editing and involves the tRNA(Pro)-independent hydrolysis of activated Ala-AMP. The other activity is designated 'posttransfer' editing and involves deacylation of mischarged Ala-tRNA(Pro). The misacylated Cys-tRNA(Pro) is not edited by ProRS.</text>
</comment>
<keyword evidence="7 10" id="KW-0648">Protein biosynthesis</keyword>
<evidence type="ECO:0000256" key="4">
    <source>
        <dbReference type="ARBA" id="ARBA00022598"/>
    </source>
</evidence>
<dbReference type="CDD" id="cd00861">
    <property type="entry name" value="ProRS_anticodon_short"/>
    <property type="match status" value="1"/>
</dbReference>
<evidence type="ECO:0000256" key="3">
    <source>
        <dbReference type="ARBA" id="ARBA00022490"/>
    </source>
</evidence>
<dbReference type="InterPro" id="IPR033730">
    <property type="entry name" value="ProRS_core_prok"/>
</dbReference>
<dbReference type="InterPro" id="IPR045864">
    <property type="entry name" value="aa-tRNA-synth_II/BPL/LPL"/>
</dbReference>
<dbReference type="InterPro" id="IPR036621">
    <property type="entry name" value="Anticodon-bd_dom_sf"/>
</dbReference>
<dbReference type="Pfam" id="PF04073">
    <property type="entry name" value="tRNA_edit"/>
    <property type="match status" value="1"/>
</dbReference>
<evidence type="ECO:0000256" key="5">
    <source>
        <dbReference type="ARBA" id="ARBA00022741"/>
    </source>
</evidence>
<comment type="catalytic activity">
    <reaction evidence="9 10">
        <text>tRNA(Pro) + L-proline + ATP = L-prolyl-tRNA(Pro) + AMP + diphosphate</text>
        <dbReference type="Rhea" id="RHEA:14305"/>
        <dbReference type="Rhea" id="RHEA-COMP:9700"/>
        <dbReference type="Rhea" id="RHEA-COMP:9702"/>
        <dbReference type="ChEBI" id="CHEBI:30616"/>
        <dbReference type="ChEBI" id="CHEBI:33019"/>
        <dbReference type="ChEBI" id="CHEBI:60039"/>
        <dbReference type="ChEBI" id="CHEBI:78442"/>
        <dbReference type="ChEBI" id="CHEBI:78532"/>
        <dbReference type="ChEBI" id="CHEBI:456215"/>
        <dbReference type="EC" id="6.1.1.15"/>
    </reaction>
</comment>
<dbReference type="InterPro" id="IPR006195">
    <property type="entry name" value="aa-tRNA-synth_II"/>
</dbReference>
<dbReference type="GO" id="GO:0005829">
    <property type="term" value="C:cytosol"/>
    <property type="evidence" value="ECO:0007669"/>
    <property type="project" value="TreeGrafter"/>
</dbReference>
<dbReference type="PANTHER" id="PTHR42753:SF2">
    <property type="entry name" value="PROLINE--TRNA LIGASE"/>
    <property type="match status" value="1"/>
</dbReference>
<dbReference type="InterPro" id="IPR044140">
    <property type="entry name" value="ProRS_anticodon_short"/>
</dbReference>
<dbReference type="PROSITE" id="PS50862">
    <property type="entry name" value="AA_TRNA_LIGASE_II"/>
    <property type="match status" value="1"/>
</dbReference>
<organism evidence="12 13">
    <name type="scientific">Candidatus Anoxymicrobium japonicum</name>
    <dbReference type="NCBI Taxonomy" id="2013648"/>
    <lineage>
        <taxon>Bacteria</taxon>
        <taxon>Bacillati</taxon>
        <taxon>Actinomycetota</taxon>
        <taxon>Candidatus Geothermincolia</taxon>
        <taxon>Candidatus Geothermincolales</taxon>
        <taxon>Candidatus Anoxymicrobiaceae</taxon>
        <taxon>Candidatus Anoxymicrobium</taxon>
    </lineage>
</organism>
<dbReference type="GO" id="GO:0002161">
    <property type="term" value="F:aminoacyl-tRNA deacylase activity"/>
    <property type="evidence" value="ECO:0007669"/>
    <property type="project" value="InterPro"/>
</dbReference>
<dbReference type="PRINTS" id="PR01046">
    <property type="entry name" value="TRNASYNTHPRO"/>
</dbReference>
<dbReference type="GO" id="GO:0006433">
    <property type="term" value="P:prolyl-tRNA aminoacylation"/>
    <property type="evidence" value="ECO:0007669"/>
    <property type="project" value="UniProtKB-UniRule"/>
</dbReference>
<evidence type="ECO:0000256" key="2">
    <source>
        <dbReference type="ARBA" id="ARBA00011738"/>
    </source>
</evidence>
<dbReference type="Proteomes" id="UP000233654">
    <property type="component" value="Unassembled WGS sequence"/>
</dbReference>
<dbReference type="Gene3D" id="3.30.930.10">
    <property type="entry name" value="Bira Bifunctional Protein, Domain 2"/>
    <property type="match status" value="2"/>
</dbReference>
<keyword evidence="3 10" id="KW-0963">Cytoplasm</keyword>
<protein>
    <recommendedName>
        <fullName evidence="10">Proline--tRNA ligase</fullName>
        <ecNumber evidence="10">6.1.1.15</ecNumber>
    </recommendedName>
    <alternativeName>
        <fullName evidence="10">Prolyl-tRNA synthetase</fullName>
        <shortName evidence="10">ProRS</shortName>
    </alternativeName>
</protein>
<evidence type="ECO:0000256" key="7">
    <source>
        <dbReference type="ARBA" id="ARBA00022917"/>
    </source>
</evidence>
<dbReference type="NCBIfam" id="NF006625">
    <property type="entry name" value="PRK09194.1"/>
    <property type="match status" value="1"/>
</dbReference>
<dbReference type="InterPro" id="IPR002314">
    <property type="entry name" value="aa-tRNA-synt_IIb"/>
</dbReference>
<dbReference type="InterPro" id="IPR004500">
    <property type="entry name" value="Pro-tRNA-synth_IIa_bac-type"/>
</dbReference>
<dbReference type="InterPro" id="IPR004154">
    <property type="entry name" value="Anticodon-bd"/>
</dbReference>
<dbReference type="AlphaFoldDB" id="A0A2N3G7X4"/>
<gene>
    <name evidence="10" type="primary">proS</name>
    <name evidence="12" type="ORF">CVT63_00730</name>
</gene>
<dbReference type="CDD" id="cd00779">
    <property type="entry name" value="ProRS_core_prok"/>
    <property type="match status" value="1"/>
</dbReference>
<dbReference type="GO" id="GO:0005524">
    <property type="term" value="F:ATP binding"/>
    <property type="evidence" value="ECO:0007669"/>
    <property type="project" value="UniProtKB-UniRule"/>
</dbReference>
<evidence type="ECO:0000256" key="9">
    <source>
        <dbReference type="ARBA" id="ARBA00047671"/>
    </source>
</evidence>
<keyword evidence="8 10" id="KW-0030">Aminoacyl-tRNA synthetase</keyword>
<evidence type="ECO:0000256" key="1">
    <source>
        <dbReference type="ARBA" id="ARBA00004496"/>
    </source>
</evidence>
<dbReference type="InterPro" id="IPR036754">
    <property type="entry name" value="YbaK/aa-tRNA-synt-asso_dom_sf"/>
</dbReference>
<keyword evidence="4 10" id="KW-0436">Ligase</keyword>
<dbReference type="NCBIfam" id="TIGR00409">
    <property type="entry name" value="proS_fam_II"/>
    <property type="match status" value="1"/>
</dbReference>
<dbReference type="Pfam" id="PF03129">
    <property type="entry name" value="HGTP_anticodon"/>
    <property type="match status" value="1"/>
</dbReference>
<dbReference type="InterPro" id="IPR050062">
    <property type="entry name" value="Pro-tRNA_synthetase"/>
</dbReference>
<keyword evidence="6 10" id="KW-0067">ATP-binding</keyword>
<comment type="subunit">
    <text evidence="2 10">Homodimer.</text>
</comment>
<evidence type="ECO:0000256" key="6">
    <source>
        <dbReference type="ARBA" id="ARBA00022840"/>
    </source>
</evidence>
<dbReference type="SUPFAM" id="SSF52954">
    <property type="entry name" value="Class II aaRS ABD-related"/>
    <property type="match status" value="1"/>
</dbReference>
<comment type="domain">
    <text evidence="10">Consists of three domains: the N-terminal catalytic domain, the editing domain and the C-terminal anticodon-binding domain.</text>
</comment>
<dbReference type="Pfam" id="PF00587">
    <property type="entry name" value="tRNA-synt_2b"/>
    <property type="match status" value="1"/>
</dbReference>
<keyword evidence="5 10" id="KW-0547">Nucleotide-binding</keyword>
<dbReference type="GO" id="GO:0004827">
    <property type="term" value="F:proline-tRNA ligase activity"/>
    <property type="evidence" value="ECO:0007669"/>
    <property type="project" value="UniProtKB-UniRule"/>
</dbReference>
<dbReference type="InterPro" id="IPR023717">
    <property type="entry name" value="Pro-tRNA-Synthase_IIa_type1"/>
</dbReference>
<comment type="subcellular location">
    <subcellularLocation>
        <location evidence="1 10">Cytoplasm</location>
    </subcellularLocation>
</comment>
<dbReference type="Gene3D" id="3.90.960.10">
    <property type="entry name" value="YbaK/aminoacyl-tRNA synthetase-associated domain"/>
    <property type="match status" value="1"/>
</dbReference>
<reference evidence="12 13" key="1">
    <citation type="journal article" date="2017" name="ISME J.">
        <title>Potential for microbial H2 and metal transformations associated with novel bacteria and archaea in deep terrestrial subsurface sediments.</title>
        <authorList>
            <person name="Hernsdorf A.W."/>
            <person name="Amano Y."/>
            <person name="Miyakawa K."/>
            <person name="Ise K."/>
            <person name="Suzuki Y."/>
            <person name="Anantharaman K."/>
            <person name="Probst A."/>
            <person name="Burstein D."/>
            <person name="Thomas B.C."/>
            <person name="Banfield J.F."/>
        </authorList>
    </citation>
    <scope>NUCLEOTIDE SEQUENCE [LARGE SCALE GENOMIC DNA]</scope>
    <source>
        <strain evidence="12">HGW-Actinobacteria-3</strain>
    </source>
</reference>
<evidence type="ECO:0000256" key="10">
    <source>
        <dbReference type="HAMAP-Rule" id="MF_01569"/>
    </source>
</evidence>
<dbReference type="InterPro" id="IPR007214">
    <property type="entry name" value="YbaK/aa-tRNA-synth-assoc-dom"/>
</dbReference>
<proteinExistence type="inferred from homology"/>